<reference evidence="1 2" key="1">
    <citation type="submission" date="2011-04" db="EMBL/GenBank/DDBJ databases">
        <title>The Genome Sequence of Dysgonomonas mossii DSM 22836.</title>
        <authorList>
            <consortium name="The Broad Institute Genome Sequencing Platform"/>
            <person name="Earl A."/>
            <person name="Ward D."/>
            <person name="Feldgarden M."/>
            <person name="Gevers D."/>
            <person name="Pudlo N."/>
            <person name="Martens E."/>
            <person name="Allen-Vercoe E."/>
            <person name="Young S.K."/>
            <person name="Zeng Q."/>
            <person name="Gargeya S."/>
            <person name="Fitzgerald M."/>
            <person name="Haas B."/>
            <person name="Abouelleil A."/>
            <person name="Alvarado L."/>
            <person name="Arachchi H.M."/>
            <person name="Berlin A."/>
            <person name="Brown A."/>
            <person name="Chapman S.B."/>
            <person name="Chen Z."/>
            <person name="Dunbar C."/>
            <person name="Freedman E."/>
            <person name="Gearin G."/>
            <person name="Gellesch M."/>
            <person name="Goldberg J."/>
            <person name="Griggs A."/>
            <person name="Gujja S."/>
            <person name="Heiman D."/>
            <person name="Howarth C."/>
            <person name="Larson L."/>
            <person name="Lui A."/>
            <person name="MacDonald P.J.P."/>
            <person name="Mehta T."/>
            <person name="Montmayeur A."/>
            <person name="Murphy C."/>
            <person name="Neiman D."/>
            <person name="Pearson M."/>
            <person name="Priest M."/>
            <person name="Roberts A."/>
            <person name="Saif S."/>
            <person name="Shea T."/>
            <person name="Shenoy N."/>
            <person name="Sisk P."/>
            <person name="Stolte C."/>
            <person name="Sykes S."/>
            <person name="Yandava C."/>
            <person name="Wortman J."/>
            <person name="Nusbaum C."/>
            <person name="Birren B."/>
        </authorList>
    </citation>
    <scope>NUCLEOTIDE SEQUENCE [LARGE SCALE GENOMIC DNA]</scope>
    <source>
        <strain evidence="1 2">DSM 22836</strain>
    </source>
</reference>
<organism evidence="1 2">
    <name type="scientific">Dysgonomonas mossii DSM 22836</name>
    <dbReference type="NCBI Taxonomy" id="742767"/>
    <lineage>
        <taxon>Bacteria</taxon>
        <taxon>Pseudomonadati</taxon>
        <taxon>Bacteroidota</taxon>
        <taxon>Bacteroidia</taxon>
        <taxon>Bacteroidales</taxon>
        <taxon>Dysgonomonadaceae</taxon>
        <taxon>Dysgonomonas</taxon>
    </lineage>
</organism>
<name>F8X1X2_9BACT</name>
<dbReference type="RefSeq" id="WP_006843740.1">
    <property type="nucleotide sequence ID" value="NZ_AQWJ01000018.1"/>
</dbReference>
<dbReference type="EMBL" id="ADLW01000010">
    <property type="protein sequence ID" value="EGK06106.1"/>
    <property type="molecule type" value="Genomic_DNA"/>
</dbReference>
<dbReference type="GeneID" id="78082997"/>
<sequence>MLRWAESKLPDETKTTVVFYKDITSISPFEARVEVLLQCGELYIFSTTDSIKTHINTHINTHSDGKSVKSEKPTTAQDVAGNIWDGLEKTLVSGKK</sequence>
<evidence type="ECO:0000313" key="2">
    <source>
        <dbReference type="Proteomes" id="UP000006420"/>
    </source>
</evidence>
<dbReference type="Proteomes" id="UP000006420">
    <property type="component" value="Unassembled WGS sequence"/>
</dbReference>
<protein>
    <submittedName>
        <fullName evidence="1">Uncharacterized protein</fullName>
    </submittedName>
</protein>
<accession>F8X1X2</accession>
<keyword evidence="2" id="KW-1185">Reference proteome</keyword>
<dbReference type="AlphaFoldDB" id="F8X1X2"/>
<gene>
    <name evidence="1" type="ORF">HMPREF9456_02370</name>
</gene>
<evidence type="ECO:0000313" key="1">
    <source>
        <dbReference type="EMBL" id="EGK06106.1"/>
    </source>
</evidence>
<proteinExistence type="predicted"/>
<dbReference type="HOGENOM" id="CLU_2355271_0_0_10"/>
<dbReference type="STRING" id="742767.HMPREF9456_02370"/>
<comment type="caution">
    <text evidence="1">The sequence shown here is derived from an EMBL/GenBank/DDBJ whole genome shotgun (WGS) entry which is preliminary data.</text>
</comment>